<dbReference type="GO" id="GO:0016740">
    <property type="term" value="F:transferase activity"/>
    <property type="evidence" value="ECO:0007669"/>
    <property type="project" value="UniProtKB-KW"/>
</dbReference>
<accession>A0ABQ3HC41</accession>
<comment type="pathway">
    <text evidence="1 7">Bacterial outer membrane biogenesis; LPS core biosynthesis.</text>
</comment>
<evidence type="ECO:0000259" key="8">
    <source>
        <dbReference type="Pfam" id="PF04413"/>
    </source>
</evidence>
<dbReference type="Gene3D" id="3.40.50.2000">
    <property type="entry name" value="Glycogen Phosphorylase B"/>
    <property type="match status" value="1"/>
</dbReference>
<evidence type="ECO:0000313" key="10">
    <source>
        <dbReference type="Proteomes" id="UP000662678"/>
    </source>
</evidence>
<evidence type="ECO:0000256" key="3">
    <source>
        <dbReference type="ARBA" id="ARBA00019077"/>
    </source>
</evidence>
<dbReference type="EMBL" id="BMYP01000025">
    <property type="protein sequence ID" value="GHD78526.1"/>
    <property type="molecule type" value="Genomic_DNA"/>
</dbReference>
<sequence>MIARALYSLLWPLATPLLRRYLRKRARQAPAYLEHWDERFGDALPQAGGEVIWLHAVSVGETRAAQPLLARLREQYPQARFVITQMTPTGRATAEQLYPDAEVRYLPYDNVRVMRRFVAALRPRFGILMETELWPNLMHACHEQGVPLYLCNARLSEKSLRGYRRILPLIRPAMQALTAVAAQSEDDARRLARLGARNIHVCGNTKYDITPPPAQLELGRQFRQRIGERPVLVCASTRDGEEALILDAWRKAKVGRSLLVIVPRHPERFVAVAQSAAENGFAVQCRSDNLPVSPQTAVWIGDSMGELFAYYAAADIAFVGGSLLDFGSQNLIEPASIGLPVLLGPSTYNFAEAAKLALAAKAARQVRNADELVATAMQLLSDAGQREQLAVAARRFTQIHQGASRRCLALLS</sequence>
<evidence type="ECO:0000313" key="9">
    <source>
        <dbReference type="EMBL" id="GHD78526.1"/>
    </source>
</evidence>
<dbReference type="PANTHER" id="PTHR42755:SF1">
    <property type="entry name" value="3-DEOXY-D-MANNO-OCTULOSONIC ACID TRANSFERASE, MITOCHONDRIAL-RELATED"/>
    <property type="match status" value="1"/>
</dbReference>
<evidence type="ECO:0000256" key="2">
    <source>
        <dbReference type="ARBA" id="ARBA00012621"/>
    </source>
</evidence>
<comment type="catalytic activity">
    <reaction evidence="6 7">
        <text>lipid IVA (E. coli) + CMP-3-deoxy-beta-D-manno-octulosonate = alpha-Kdo-(2-&gt;6)-lipid IVA (E. coli) + CMP + H(+)</text>
        <dbReference type="Rhea" id="RHEA:28066"/>
        <dbReference type="ChEBI" id="CHEBI:15378"/>
        <dbReference type="ChEBI" id="CHEBI:58603"/>
        <dbReference type="ChEBI" id="CHEBI:60364"/>
        <dbReference type="ChEBI" id="CHEBI:60377"/>
        <dbReference type="ChEBI" id="CHEBI:85987"/>
        <dbReference type="EC" id="2.4.99.12"/>
    </reaction>
</comment>
<dbReference type="RefSeq" id="WP_189353577.1">
    <property type="nucleotide sequence ID" value="NZ_BMYP01000025.1"/>
</dbReference>
<dbReference type="Proteomes" id="UP000662678">
    <property type="component" value="Unassembled WGS sequence"/>
</dbReference>
<dbReference type="PANTHER" id="PTHR42755">
    <property type="entry name" value="3-DEOXY-MANNO-OCTULOSONATE CYTIDYLYLTRANSFERASE"/>
    <property type="match status" value="1"/>
</dbReference>
<keyword evidence="4 7" id="KW-0808">Transferase</keyword>
<dbReference type="Pfam" id="PF04413">
    <property type="entry name" value="Glycos_transf_N"/>
    <property type="match status" value="1"/>
</dbReference>
<keyword evidence="7" id="KW-0448">Lipopolysaccharide biosynthesis</keyword>
<organism evidence="9 10">
    <name type="scientific">Vogesella fluminis</name>
    <dbReference type="NCBI Taxonomy" id="1069161"/>
    <lineage>
        <taxon>Bacteria</taxon>
        <taxon>Pseudomonadati</taxon>
        <taxon>Pseudomonadota</taxon>
        <taxon>Betaproteobacteria</taxon>
        <taxon>Neisseriales</taxon>
        <taxon>Chromobacteriaceae</taxon>
        <taxon>Vogesella</taxon>
    </lineage>
</organism>
<keyword evidence="7" id="KW-0472">Membrane</keyword>
<dbReference type="NCBIfam" id="NF004386">
    <property type="entry name" value="PRK05749.1-2"/>
    <property type="match status" value="1"/>
</dbReference>
<comment type="caution">
    <text evidence="9">The sequence shown here is derived from an EMBL/GenBank/DDBJ whole genome shotgun (WGS) entry which is preliminary data.</text>
</comment>
<dbReference type="InterPro" id="IPR038107">
    <property type="entry name" value="Glycos_transf_N_sf"/>
</dbReference>
<gene>
    <name evidence="9" type="primary">kdtA</name>
    <name evidence="9" type="ORF">GCM10011419_20710</name>
</gene>
<proteinExistence type="inferred from homology"/>
<feature type="domain" description="3-deoxy-D-manno-octulosonic-acid transferase N-terminal" evidence="8">
    <location>
        <begin position="34"/>
        <end position="209"/>
    </location>
</feature>
<comment type="subcellular location">
    <subcellularLocation>
        <location evidence="7">Cell membrane</location>
    </subcellularLocation>
</comment>
<reference evidence="10" key="1">
    <citation type="journal article" date="2019" name="Int. J. Syst. Evol. Microbiol.">
        <title>The Global Catalogue of Microorganisms (GCM) 10K type strain sequencing project: providing services to taxonomists for standard genome sequencing and annotation.</title>
        <authorList>
            <consortium name="The Broad Institute Genomics Platform"/>
            <consortium name="The Broad Institute Genome Sequencing Center for Infectious Disease"/>
            <person name="Wu L."/>
            <person name="Ma J."/>
        </authorList>
    </citation>
    <scope>NUCLEOTIDE SEQUENCE [LARGE SCALE GENOMIC DNA]</scope>
    <source>
        <strain evidence="10">KCTC 23713</strain>
    </source>
</reference>
<evidence type="ECO:0000256" key="4">
    <source>
        <dbReference type="ARBA" id="ARBA00022679"/>
    </source>
</evidence>
<evidence type="ECO:0000256" key="5">
    <source>
        <dbReference type="ARBA" id="ARBA00031445"/>
    </source>
</evidence>
<dbReference type="Gene3D" id="3.40.50.11720">
    <property type="entry name" value="3-Deoxy-D-manno-octulosonic-acid transferase, N-terminal domain"/>
    <property type="match status" value="1"/>
</dbReference>
<name>A0ABQ3HC41_9NEIS</name>
<evidence type="ECO:0000256" key="6">
    <source>
        <dbReference type="ARBA" id="ARBA00049183"/>
    </source>
</evidence>
<keyword evidence="7" id="KW-1003">Cell membrane</keyword>
<dbReference type="InterPro" id="IPR039901">
    <property type="entry name" value="Kdotransferase"/>
</dbReference>
<dbReference type="EC" id="2.4.99.12" evidence="2 7"/>
<evidence type="ECO:0000256" key="1">
    <source>
        <dbReference type="ARBA" id="ARBA00004713"/>
    </source>
</evidence>
<keyword evidence="10" id="KW-1185">Reference proteome</keyword>
<dbReference type="SUPFAM" id="SSF53756">
    <property type="entry name" value="UDP-Glycosyltransferase/glycogen phosphorylase"/>
    <property type="match status" value="1"/>
</dbReference>
<evidence type="ECO:0000256" key="7">
    <source>
        <dbReference type="RuleBase" id="RU365103"/>
    </source>
</evidence>
<dbReference type="InterPro" id="IPR007507">
    <property type="entry name" value="Glycos_transf_N"/>
</dbReference>
<comment type="similarity">
    <text evidence="7">Belongs to the glycosyltransferase group 1 family.</text>
</comment>
<protein>
    <recommendedName>
        <fullName evidence="3 7">3-deoxy-D-manno-octulosonic acid transferase</fullName>
        <shortName evidence="7">Kdo transferase</shortName>
        <ecNumber evidence="2 7">2.4.99.12</ecNumber>
    </recommendedName>
    <alternativeName>
        <fullName evidence="5 7">Lipid IV(A) 3-deoxy-D-manno-octulosonic acid transferase</fullName>
    </alternativeName>
</protein>
<comment type="function">
    <text evidence="7">Involved in lipopolysaccharide (LPS) biosynthesis. Catalyzes the transfer of 3-deoxy-D-manno-octulosonate (Kdo) residue(s) from CMP-Kdo to lipid IV(A), the tetraacyldisaccharide-1,4'-bisphosphate precursor of lipid A.</text>
</comment>